<protein>
    <submittedName>
        <fullName evidence="1">Uncharacterized protein</fullName>
    </submittedName>
</protein>
<comment type="caution">
    <text evidence="1">The sequence shown here is derived from an EMBL/GenBank/DDBJ whole genome shotgun (WGS) entry which is preliminary data.</text>
</comment>
<proteinExistence type="predicted"/>
<evidence type="ECO:0000313" key="2">
    <source>
        <dbReference type="Proteomes" id="UP001164250"/>
    </source>
</evidence>
<accession>A0ACC1B110</accession>
<name>A0ACC1B110_9ROSI</name>
<sequence>MEFCMSEDHIADIFTKPLKAKVFYKLKKMMGMCKSESLCLREAVGI</sequence>
<organism evidence="1 2">
    <name type="scientific">Pistacia atlantica</name>
    <dbReference type="NCBI Taxonomy" id="434234"/>
    <lineage>
        <taxon>Eukaryota</taxon>
        <taxon>Viridiplantae</taxon>
        <taxon>Streptophyta</taxon>
        <taxon>Embryophyta</taxon>
        <taxon>Tracheophyta</taxon>
        <taxon>Spermatophyta</taxon>
        <taxon>Magnoliopsida</taxon>
        <taxon>eudicotyledons</taxon>
        <taxon>Gunneridae</taxon>
        <taxon>Pentapetalae</taxon>
        <taxon>rosids</taxon>
        <taxon>malvids</taxon>
        <taxon>Sapindales</taxon>
        <taxon>Anacardiaceae</taxon>
        <taxon>Pistacia</taxon>
    </lineage>
</organism>
<keyword evidence="2" id="KW-1185">Reference proteome</keyword>
<dbReference type="Proteomes" id="UP001164250">
    <property type="component" value="Chromosome 7"/>
</dbReference>
<evidence type="ECO:0000313" key="1">
    <source>
        <dbReference type="EMBL" id="KAJ0092592.1"/>
    </source>
</evidence>
<gene>
    <name evidence="1" type="ORF">Patl1_26099</name>
</gene>
<reference evidence="2" key="1">
    <citation type="journal article" date="2023" name="G3 (Bethesda)">
        <title>Genome assembly and association tests identify interacting loci associated with vigor, precocity, and sex in interspecific pistachio rootstocks.</title>
        <authorList>
            <person name="Palmer W."/>
            <person name="Jacygrad E."/>
            <person name="Sagayaradj S."/>
            <person name="Cavanaugh K."/>
            <person name="Han R."/>
            <person name="Bertier L."/>
            <person name="Beede B."/>
            <person name="Kafkas S."/>
            <person name="Golino D."/>
            <person name="Preece J."/>
            <person name="Michelmore R."/>
        </authorList>
    </citation>
    <scope>NUCLEOTIDE SEQUENCE [LARGE SCALE GENOMIC DNA]</scope>
</reference>
<dbReference type="EMBL" id="CM047903">
    <property type="protein sequence ID" value="KAJ0092592.1"/>
    <property type="molecule type" value="Genomic_DNA"/>
</dbReference>